<dbReference type="Pfam" id="PF01529">
    <property type="entry name" value="DHHC"/>
    <property type="match status" value="1"/>
</dbReference>
<dbReference type="GO" id="GO:0000139">
    <property type="term" value="C:Golgi membrane"/>
    <property type="evidence" value="ECO:0007669"/>
    <property type="project" value="TreeGrafter"/>
</dbReference>
<comment type="catalytic activity">
    <reaction evidence="8">
        <text>L-cysteinyl-[protein] + hexadecanoyl-CoA = S-hexadecanoyl-L-cysteinyl-[protein] + CoA</text>
        <dbReference type="Rhea" id="RHEA:36683"/>
        <dbReference type="Rhea" id="RHEA-COMP:10131"/>
        <dbReference type="Rhea" id="RHEA-COMP:11032"/>
        <dbReference type="ChEBI" id="CHEBI:29950"/>
        <dbReference type="ChEBI" id="CHEBI:57287"/>
        <dbReference type="ChEBI" id="CHEBI:57379"/>
        <dbReference type="ChEBI" id="CHEBI:74151"/>
        <dbReference type="EC" id="2.3.1.225"/>
    </reaction>
</comment>
<dbReference type="AlphaFoldDB" id="A0AAV7JY91"/>
<dbReference type="PROSITE" id="PS50216">
    <property type="entry name" value="DHHC"/>
    <property type="match status" value="1"/>
</dbReference>
<dbReference type="InterPro" id="IPR036770">
    <property type="entry name" value="Ankyrin_rpt-contain_sf"/>
</dbReference>
<dbReference type="PANTHER" id="PTHR24161">
    <property type="entry name" value="ANK_REP_REGION DOMAIN-CONTAINING PROTEIN-RELATED"/>
    <property type="match status" value="1"/>
</dbReference>
<keyword evidence="8" id="KW-0012">Acyltransferase</keyword>
<evidence type="ECO:0000256" key="3">
    <source>
        <dbReference type="ARBA" id="ARBA00022737"/>
    </source>
</evidence>
<comment type="domain">
    <text evidence="8">The DHHC domain is required for palmitoyltransferase activity.</text>
</comment>
<feature type="transmembrane region" description="Helical" evidence="8">
    <location>
        <begin position="469"/>
        <end position="490"/>
    </location>
</feature>
<dbReference type="Gene3D" id="1.25.40.20">
    <property type="entry name" value="Ankyrin repeat-containing domain"/>
    <property type="match status" value="2"/>
</dbReference>
<protein>
    <recommendedName>
        <fullName evidence="8">Palmitoyltransferase</fullName>
        <ecNumber evidence="8">2.3.1.225</ecNumber>
    </recommendedName>
</protein>
<evidence type="ECO:0000256" key="8">
    <source>
        <dbReference type="RuleBase" id="RU079119"/>
    </source>
</evidence>
<comment type="similarity">
    <text evidence="8">Belongs to the DHHC palmitoyltransferase family.</text>
</comment>
<comment type="subcellular location">
    <subcellularLocation>
        <location evidence="1">Membrane</location>
        <topology evidence="1">Multi-pass membrane protein</topology>
    </subcellularLocation>
</comment>
<evidence type="ECO:0000256" key="7">
    <source>
        <dbReference type="PROSITE-ProRule" id="PRU00023"/>
    </source>
</evidence>
<dbReference type="PRINTS" id="PR01415">
    <property type="entry name" value="ANKYRIN"/>
</dbReference>
<dbReference type="SMART" id="SM00248">
    <property type="entry name" value="ANK"/>
    <property type="match status" value="6"/>
</dbReference>
<keyword evidence="8" id="KW-0808">Transferase</keyword>
<feature type="transmembrane region" description="Helical" evidence="8">
    <location>
        <begin position="321"/>
        <end position="341"/>
    </location>
</feature>
<sequence length="543" mass="61874">MAEEIQTSAITYVEENVTSSESDSQSEETDSGEEHPDLPPDEQKQIGKQDIINAARNGYKARCEELVKRKGRHILHKFNIKGHSPVHKACQGCHLELLKFFTDSGAPINACTRDGLGMKPIHWAIIYGSLPITNYLISKGISIEEVCGKGYTPLMTAAQYGQTGICVYLVTNGAEIMMTDPDGDTALHWAAYNGHMETAQYLMNIGINPHLLDKCGQNCLHLAVMSNSITTVELFMDKGLDPQIKDLNGNTAVMLAIKRKYNNIAMALYGESSGPTLSLQSLIYGPNTRGRWQVIFFLCAMLFWGYPFYYYKLFIPTFQNWYHMHTWFIVSNAIMWIFYLVAAYTKPGYLPCNTEEYELVMQKLRTEPHTRENIEADDYHNPMLSLCHTCKLVRPPRARHCRLCKRCINHFDHHCPWVNNCVGLRNRVSFITFLLLLNINGWLSGYMYLKMMALHGSDIMIFISGFLEALFGVPMTFLLFYNLLLIGAGLTTHEHLHYKQYKFMMDSQGHLKNPFSRGIVKNVLGFLHIIPPIKQLEKSELVV</sequence>
<dbReference type="GO" id="GO:0019706">
    <property type="term" value="F:protein-cysteine S-palmitoyltransferase activity"/>
    <property type="evidence" value="ECO:0007669"/>
    <property type="project" value="UniProtKB-EC"/>
</dbReference>
<evidence type="ECO:0000256" key="9">
    <source>
        <dbReference type="SAM" id="MobiDB-lite"/>
    </source>
</evidence>
<dbReference type="SUPFAM" id="SSF48403">
    <property type="entry name" value="Ankyrin repeat"/>
    <property type="match status" value="1"/>
</dbReference>
<feature type="domain" description="Palmitoyltransferase DHHC" evidence="10">
    <location>
        <begin position="385"/>
        <end position="498"/>
    </location>
</feature>
<reference evidence="11 12" key="1">
    <citation type="journal article" date="2023" name="BMC Biol.">
        <title>The compact genome of the sponge Oopsacas minuta (Hexactinellida) is lacking key metazoan core genes.</title>
        <authorList>
            <person name="Santini S."/>
            <person name="Schenkelaars Q."/>
            <person name="Jourda C."/>
            <person name="Duchesne M."/>
            <person name="Belahbib H."/>
            <person name="Rocher C."/>
            <person name="Selva M."/>
            <person name="Riesgo A."/>
            <person name="Vervoort M."/>
            <person name="Leys S.P."/>
            <person name="Kodjabachian L."/>
            <person name="Le Bivic A."/>
            <person name="Borchiellini C."/>
            <person name="Claverie J.M."/>
            <person name="Renard E."/>
        </authorList>
    </citation>
    <scope>NUCLEOTIDE SEQUENCE [LARGE SCALE GENOMIC DNA]</scope>
    <source>
        <strain evidence="11">SPO-2</strain>
    </source>
</reference>
<feature type="region of interest" description="Disordered" evidence="9">
    <location>
        <begin position="1"/>
        <end position="46"/>
    </location>
</feature>
<feature type="repeat" description="ANK" evidence="7">
    <location>
        <begin position="81"/>
        <end position="113"/>
    </location>
</feature>
<feature type="compositionally biased region" description="Basic and acidic residues" evidence="9">
    <location>
        <begin position="32"/>
        <end position="46"/>
    </location>
</feature>
<keyword evidence="5 7" id="KW-0040">ANK repeat</keyword>
<dbReference type="InterPro" id="IPR001594">
    <property type="entry name" value="Palmitoyltrfase_DHHC"/>
</dbReference>
<proteinExistence type="inferred from homology"/>
<evidence type="ECO:0000313" key="11">
    <source>
        <dbReference type="EMBL" id="KAI6653686.1"/>
    </source>
</evidence>
<evidence type="ECO:0000256" key="5">
    <source>
        <dbReference type="ARBA" id="ARBA00023043"/>
    </source>
</evidence>
<keyword evidence="2 8" id="KW-0812">Transmembrane</keyword>
<feature type="repeat" description="ANK" evidence="7">
    <location>
        <begin position="149"/>
        <end position="181"/>
    </location>
</feature>
<evidence type="ECO:0000313" key="12">
    <source>
        <dbReference type="Proteomes" id="UP001165289"/>
    </source>
</evidence>
<evidence type="ECO:0000256" key="6">
    <source>
        <dbReference type="ARBA" id="ARBA00023136"/>
    </source>
</evidence>
<feature type="repeat" description="ANK" evidence="7">
    <location>
        <begin position="182"/>
        <end position="214"/>
    </location>
</feature>
<dbReference type="PANTHER" id="PTHR24161:SF17">
    <property type="entry name" value="PALMITOYLTRANSFERASE"/>
    <property type="match status" value="1"/>
</dbReference>
<comment type="caution">
    <text evidence="11">The sequence shown here is derived from an EMBL/GenBank/DDBJ whole genome shotgun (WGS) entry which is preliminary data.</text>
</comment>
<evidence type="ECO:0000259" key="10">
    <source>
        <dbReference type="Pfam" id="PF01529"/>
    </source>
</evidence>
<dbReference type="Proteomes" id="UP001165289">
    <property type="component" value="Unassembled WGS sequence"/>
</dbReference>
<name>A0AAV7JY91_9METZ</name>
<keyword evidence="3" id="KW-0677">Repeat</keyword>
<dbReference type="PROSITE" id="PS50297">
    <property type="entry name" value="ANK_REP_REGION"/>
    <property type="match status" value="4"/>
</dbReference>
<dbReference type="Pfam" id="PF12796">
    <property type="entry name" value="Ank_2"/>
    <property type="match status" value="2"/>
</dbReference>
<dbReference type="EC" id="2.3.1.225" evidence="8"/>
<evidence type="ECO:0000256" key="4">
    <source>
        <dbReference type="ARBA" id="ARBA00022989"/>
    </source>
</evidence>
<accession>A0AAV7JY91</accession>
<feature type="transmembrane region" description="Helical" evidence="8">
    <location>
        <begin position="428"/>
        <end position="449"/>
    </location>
</feature>
<evidence type="ECO:0000256" key="1">
    <source>
        <dbReference type="ARBA" id="ARBA00004141"/>
    </source>
</evidence>
<feature type="compositionally biased region" description="Polar residues" evidence="9">
    <location>
        <begin position="1"/>
        <end position="10"/>
    </location>
</feature>
<feature type="repeat" description="ANK" evidence="7">
    <location>
        <begin position="215"/>
        <end position="247"/>
    </location>
</feature>
<dbReference type="PROSITE" id="PS50088">
    <property type="entry name" value="ANK_REPEAT"/>
    <property type="match status" value="4"/>
</dbReference>
<organism evidence="11 12">
    <name type="scientific">Oopsacas minuta</name>
    <dbReference type="NCBI Taxonomy" id="111878"/>
    <lineage>
        <taxon>Eukaryota</taxon>
        <taxon>Metazoa</taxon>
        <taxon>Porifera</taxon>
        <taxon>Hexactinellida</taxon>
        <taxon>Hexasterophora</taxon>
        <taxon>Lyssacinosida</taxon>
        <taxon>Leucopsacidae</taxon>
        <taxon>Oopsacas</taxon>
    </lineage>
</organism>
<keyword evidence="12" id="KW-1185">Reference proteome</keyword>
<gene>
    <name evidence="11" type="ORF">LOD99_3190</name>
</gene>
<keyword evidence="6 8" id="KW-0472">Membrane</keyword>
<evidence type="ECO:0000256" key="2">
    <source>
        <dbReference type="ARBA" id="ARBA00022692"/>
    </source>
</evidence>
<dbReference type="InterPro" id="IPR002110">
    <property type="entry name" value="Ankyrin_rpt"/>
</dbReference>
<keyword evidence="4 8" id="KW-1133">Transmembrane helix</keyword>
<dbReference type="EMBL" id="JAKMXF010000255">
    <property type="protein sequence ID" value="KAI6653686.1"/>
    <property type="molecule type" value="Genomic_DNA"/>
</dbReference>
<feature type="transmembrane region" description="Helical" evidence="8">
    <location>
        <begin position="292"/>
        <end position="309"/>
    </location>
</feature>